<reference evidence="2 3" key="1">
    <citation type="submission" date="2019-10" db="EMBL/GenBank/DDBJ databases">
        <title>Genome Sequences from Six Type Strain Members of the Archaeal Family Sulfolobaceae: Acidianus ambivalens, Acidianus infernus, Metallosphaera prunae, Stygiolobus azoricus, Sulfolobus metallicus, and Sulfurisphaera ohwakuensis.</title>
        <authorList>
            <person name="Counts J.A."/>
            <person name="Kelly R.M."/>
        </authorList>
    </citation>
    <scope>NUCLEOTIDE SEQUENCE [LARGE SCALE GENOMIC DNA]</scope>
    <source>
        <strain evidence="2 3">FC6</strain>
    </source>
</reference>
<accession>A0A650CNM8</accession>
<dbReference type="Gene3D" id="3.30.465.10">
    <property type="match status" value="1"/>
</dbReference>
<keyword evidence="3" id="KW-1185">Reference proteome</keyword>
<protein>
    <submittedName>
        <fullName evidence="2">FAD-binding protein</fullName>
    </submittedName>
</protein>
<dbReference type="RefSeq" id="WP_156005512.1">
    <property type="nucleotide sequence ID" value="NZ_CP045483.1"/>
</dbReference>
<sequence>MDVYSEDELFKVIRGAYEEGLKIQVLGNGKHGKKVGVNEYVYTRKMNWFEIKNGVVEALAGADVNAIRKEASEEGLLLPTLYDGTVGGLLATNFPSPLSTAYGKPIDFTNWVRVLTPYGGIKWKMLIGSKGIVGAISRAELKLYPKPSKILTYEREEVVDRDISKLMSLSPLVLLVDYQGGKFRVHASYTKEVMLKGYSVDEGVPLVEVNDERKEVIVEGDDFESFKKVVEVSQPLYAYWIWKSGIFVLVNADTEMLKEAHIEYYTKDQPKEVYVKLKRLLDARSIFV</sequence>
<dbReference type="EMBL" id="CP045483">
    <property type="protein sequence ID" value="QGR19097.1"/>
    <property type="molecule type" value="Genomic_DNA"/>
</dbReference>
<evidence type="ECO:0000313" key="3">
    <source>
        <dbReference type="Proteomes" id="UP000423396"/>
    </source>
</evidence>
<name>A0A650CNM8_9CREN</name>
<evidence type="ECO:0000313" key="2">
    <source>
        <dbReference type="EMBL" id="QGR19097.1"/>
    </source>
</evidence>
<dbReference type="GO" id="GO:0050660">
    <property type="term" value="F:flavin adenine dinucleotide binding"/>
    <property type="evidence" value="ECO:0007669"/>
    <property type="project" value="InterPro"/>
</dbReference>
<gene>
    <name evidence="2" type="ORF">D1868_03300</name>
</gene>
<dbReference type="OrthoDB" id="34302at2157"/>
<proteinExistence type="predicted"/>
<dbReference type="AlphaFoldDB" id="A0A650CNM8"/>
<dbReference type="Proteomes" id="UP000423396">
    <property type="component" value="Chromosome"/>
</dbReference>
<dbReference type="Pfam" id="PF01565">
    <property type="entry name" value="FAD_binding_4"/>
    <property type="match status" value="1"/>
</dbReference>
<dbReference type="SUPFAM" id="SSF56176">
    <property type="entry name" value="FAD-binding/transporter-associated domain-like"/>
    <property type="match status" value="1"/>
</dbReference>
<dbReference type="GeneID" id="42798065"/>
<dbReference type="KEGG" id="sazo:D1868_03300"/>
<dbReference type="InterPro" id="IPR006094">
    <property type="entry name" value="Oxid_FAD_bind_N"/>
</dbReference>
<dbReference type="InterPro" id="IPR016169">
    <property type="entry name" value="FAD-bd_PCMH_sub2"/>
</dbReference>
<dbReference type="InterPro" id="IPR036318">
    <property type="entry name" value="FAD-bd_PCMH-like_sf"/>
</dbReference>
<evidence type="ECO:0000259" key="1">
    <source>
        <dbReference type="Pfam" id="PF01565"/>
    </source>
</evidence>
<feature type="domain" description="FAD linked oxidase N-terminal" evidence="1">
    <location>
        <begin position="5"/>
        <end position="121"/>
    </location>
</feature>
<organism evidence="2 3">
    <name type="scientific">Stygiolobus azoricus</name>
    <dbReference type="NCBI Taxonomy" id="41675"/>
    <lineage>
        <taxon>Archaea</taxon>
        <taxon>Thermoproteota</taxon>
        <taxon>Thermoprotei</taxon>
        <taxon>Sulfolobales</taxon>
        <taxon>Sulfolobaceae</taxon>
        <taxon>Stygiolobus</taxon>
    </lineage>
</organism>